<keyword evidence="3" id="KW-1185">Reference proteome</keyword>
<dbReference type="AlphaFoldDB" id="A0A165QLC6"/>
<feature type="transmembrane region" description="Helical" evidence="1">
    <location>
        <begin position="143"/>
        <end position="171"/>
    </location>
</feature>
<proteinExistence type="predicted"/>
<evidence type="ECO:0008006" key="4">
    <source>
        <dbReference type="Google" id="ProtNLM"/>
    </source>
</evidence>
<dbReference type="RefSeq" id="WP_038985912.1">
    <property type="nucleotide sequence ID" value="NZ_JWJO01000018.1"/>
</dbReference>
<dbReference type="EMBL" id="LQNU01000083">
    <property type="protein sequence ID" value="KZE75494.1"/>
    <property type="molecule type" value="Genomic_DNA"/>
</dbReference>
<keyword evidence="1" id="KW-0812">Transmembrane</keyword>
<sequence>MLVLIGIVIIGWLVYRVPAIHKREGIYVRDGASGTRLFILFMTAMALGLGQYTIKEVQYTKWLLTQTDKYTAVLTDYYVNQNGTGKWGTTTYFPFYEFRTVAGDSIEYSPRTTSLVKPVIGSTYTVYYNKESKRTYVLDGQTIIGGAVVLAVLVISLYFTLGLLLYSIIPIKVRYRWVDMEMCLVMVKVTAFILIQLCICLLIFSGYHYSWAMIIVYLIISTYLTIRVVRTDIKKWIEEFNVRS</sequence>
<comment type="caution">
    <text evidence="2">The sequence shown here is derived from an EMBL/GenBank/DDBJ whole genome shotgun (WGS) entry which is preliminary data.</text>
</comment>
<feature type="transmembrane region" description="Helical" evidence="1">
    <location>
        <begin position="183"/>
        <end position="204"/>
    </location>
</feature>
<name>A0A165QLC6_9FLAO</name>
<accession>A0A165QLC6</accession>
<evidence type="ECO:0000313" key="3">
    <source>
        <dbReference type="Proteomes" id="UP000076630"/>
    </source>
</evidence>
<feature type="transmembrane region" description="Helical" evidence="1">
    <location>
        <begin position="210"/>
        <end position="229"/>
    </location>
</feature>
<gene>
    <name evidence="2" type="ORF">AV926_01800</name>
</gene>
<dbReference type="OrthoDB" id="9989934at2"/>
<dbReference type="Proteomes" id="UP000076630">
    <property type="component" value="Unassembled WGS sequence"/>
</dbReference>
<feature type="transmembrane region" description="Helical" evidence="1">
    <location>
        <begin position="37"/>
        <end position="54"/>
    </location>
</feature>
<evidence type="ECO:0000256" key="1">
    <source>
        <dbReference type="SAM" id="Phobius"/>
    </source>
</evidence>
<keyword evidence="1" id="KW-0472">Membrane</keyword>
<organism evidence="2 3">
    <name type="scientific">Myroides marinus</name>
    <dbReference type="NCBI Taxonomy" id="703342"/>
    <lineage>
        <taxon>Bacteria</taxon>
        <taxon>Pseudomonadati</taxon>
        <taxon>Bacteroidota</taxon>
        <taxon>Flavobacteriia</taxon>
        <taxon>Flavobacteriales</taxon>
        <taxon>Flavobacteriaceae</taxon>
        <taxon>Myroides</taxon>
    </lineage>
</organism>
<reference evidence="2 3" key="1">
    <citation type="submission" date="2016-01" db="EMBL/GenBank/DDBJ databases">
        <title>Whole genome sequencing of Myroides marinus L41.</title>
        <authorList>
            <person name="Hong K.W."/>
        </authorList>
    </citation>
    <scope>NUCLEOTIDE SEQUENCE [LARGE SCALE GENOMIC DNA]</scope>
    <source>
        <strain evidence="2 3">L41</strain>
    </source>
</reference>
<keyword evidence="1" id="KW-1133">Transmembrane helix</keyword>
<evidence type="ECO:0000313" key="2">
    <source>
        <dbReference type="EMBL" id="KZE75494.1"/>
    </source>
</evidence>
<protein>
    <recommendedName>
        <fullName evidence="4">DUF3592 domain-containing protein</fullName>
    </recommendedName>
</protein>